<proteinExistence type="predicted"/>
<name>A0A0G4EBZ7_VITBC</name>
<evidence type="ECO:0000256" key="1">
    <source>
        <dbReference type="ARBA" id="ARBA00022723"/>
    </source>
</evidence>
<evidence type="ECO:0000256" key="4">
    <source>
        <dbReference type="PROSITE-ProRule" id="PRU00175"/>
    </source>
</evidence>
<feature type="region of interest" description="Disordered" evidence="5">
    <location>
        <begin position="149"/>
        <end position="169"/>
    </location>
</feature>
<feature type="domain" description="RING-type" evidence="6">
    <location>
        <begin position="72"/>
        <end position="132"/>
    </location>
</feature>
<keyword evidence="8" id="KW-1185">Reference proteome</keyword>
<evidence type="ECO:0000256" key="3">
    <source>
        <dbReference type="ARBA" id="ARBA00022833"/>
    </source>
</evidence>
<dbReference type="Pfam" id="PF13445">
    <property type="entry name" value="zf-RING_UBOX"/>
    <property type="match status" value="1"/>
</dbReference>
<dbReference type="InterPro" id="IPR001841">
    <property type="entry name" value="Znf_RING"/>
</dbReference>
<dbReference type="Proteomes" id="UP000041254">
    <property type="component" value="Unassembled WGS sequence"/>
</dbReference>
<protein>
    <recommendedName>
        <fullName evidence="6">RING-type domain-containing protein</fullName>
    </recommendedName>
</protein>
<reference evidence="7 8" key="1">
    <citation type="submission" date="2014-11" db="EMBL/GenBank/DDBJ databases">
        <authorList>
            <person name="Zhu J."/>
            <person name="Qi W."/>
            <person name="Song R."/>
        </authorList>
    </citation>
    <scope>NUCLEOTIDE SEQUENCE [LARGE SCALE GENOMIC DNA]</scope>
</reference>
<dbReference type="PROSITE" id="PS00518">
    <property type="entry name" value="ZF_RING_1"/>
    <property type="match status" value="1"/>
</dbReference>
<keyword evidence="2 4" id="KW-0863">Zinc-finger</keyword>
<keyword evidence="3" id="KW-0862">Zinc</keyword>
<sequence length="186" mass="19990">MIASCACDLATKREKTSGVGIVASRGSGQHLLPFARAAVAEVAPTLAEGHVERRVIVSVEMAAASVSESTTCFKCCGKFEMTYSSEREPQKLPCGHTLCRECVAWLLRETSHGVAVGHGQYAWDIGECPACQKEFALFRESPKSTHHKFVAPISPGGKSGPTQPEAEDGEDDLKACIEAAFNFRCK</sequence>
<dbReference type="EMBL" id="CDMY01000113">
    <property type="protein sequence ID" value="CEL92840.1"/>
    <property type="molecule type" value="Genomic_DNA"/>
</dbReference>
<dbReference type="InterPro" id="IPR027370">
    <property type="entry name" value="Znf-RING_euk"/>
</dbReference>
<dbReference type="SMART" id="SM00184">
    <property type="entry name" value="RING"/>
    <property type="match status" value="1"/>
</dbReference>
<evidence type="ECO:0000313" key="7">
    <source>
        <dbReference type="EMBL" id="CEL92840.1"/>
    </source>
</evidence>
<gene>
    <name evidence="7" type="ORF">Vbra_20147</name>
</gene>
<accession>A0A0G4EBZ7</accession>
<dbReference type="VEuPathDB" id="CryptoDB:Vbra_20147"/>
<organism evidence="7 8">
    <name type="scientific">Vitrella brassicaformis (strain CCMP3155)</name>
    <dbReference type="NCBI Taxonomy" id="1169540"/>
    <lineage>
        <taxon>Eukaryota</taxon>
        <taxon>Sar</taxon>
        <taxon>Alveolata</taxon>
        <taxon>Colpodellida</taxon>
        <taxon>Vitrellaceae</taxon>
        <taxon>Vitrella</taxon>
    </lineage>
</organism>
<dbReference type="SUPFAM" id="SSF57850">
    <property type="entry name" value="RING/U-box"/>
    <property type="match status" value="1"/>
</dbReference>
<dbReference type="OrthoDB" id="111250at2759"/>
<dbReference type="InParanoid" id="A0A0G4EBZ7"/>
<evidence type="ECO:0000313" key="8">
    <source>
        <dbReference type="Proteomes" id="UP000041254"/>
    </source>
</evidence>
<evidence type="ECO:0000256" key="2">
    <source>
        <dbReference type="ARBA" id="ARBA00022771"/>
    </source>
</evidence>
<evidence type="ECO:0000256" key="5">
    <source>
        <dbReference type="SAM" id="MobiDB-lite"/>
    </source>
</evidence>
<dbReference type="PROSITE" id="PS50089">
    <property type="entry name" value="ZF_RING_2"/>
    <property type="match status" value="1"/>
</dbReference>
<dbReference type="Gene3D" id="3.30.40.10">
    <property type="entry name" value="Zinc/RING finger domain, C3HC4 (zinc finger)"/>
    <property type="match status" value="1"/>
</dbReference>
<dbReference type="InterPro" id="IPR017907">
    <property type="entry name" value="Znf_RING_CS"/>
</dbReference>
<evidence type="ECO:0000259" key="6">
    <source>
        <dbReference type="PROSITE" id="PS50089"/>
    </source>
</evidence>
<keyword evidence="1" id="KW-0479">Metal-binding</keyword>
<dbReference type="InterPro" id="IPR013083">
    <property type="entry name" value="Znf_RING/FYVE/PHD"/>
</dbReference>
<dbReference type="GO" id="GO:0008270">
    <property type="term" value="F:zinc ion binding"/>
    <property type="evidence" value="ECO:0007669"/>
    <property type="project" value="UniProtKB-KW"/>
</dbReference>
<dbReference type="AlphaFoldDB" id="A0A0G4EBZ7"/>